<protein>
    <submittedName>
        <fullName evidence="2">Uncharacterized protein</fullName>
    </submittedName>
</protein>
<accession>A0A9P4NMA1</accession>
<sequence length="150" mass="17246">MAEQALPTSFLISYLETQLELQVQRLGELEQSLRATNDNNHLTRRGIEHVPIDIQVTSDRALDRMASSDYKREIERAESLARQANLDVISAQRSIEELKQELSERARRARFQESGIEEDGEEDGEKEGVKGVEQKGMPEGRRKVVRGRRW</sequence>
<feature type="region of interest" description="Disordered" evidence="1">
    <location>
        <begin position="103"/>
        <end position="150"/>
    </location>
</feature>
<organism evidence="2 3">
    <name type="scientific">Tothia fuscella</name>
    <dbReference type="NCBI Taxonomy" id="1048955"/>
    <lineage>
        <taxon>Eukaryota</taxon>
        <taxon>Fungi</taxon>
        <taxon>Dikarya</taxon>
        <taxon>Ascomycota</taxon>
        <taxon>Pezizomycotina</taxon>
        <taxon>Dothideomycetes</taxon>
        <taxon>Pleosporomycetidae</taxon>
        <taxon>Venturiales</taxon>
        <taxon>Cylindrosympodiaceae</taxon>
        <taxon>Tothia</taxon>
    </lineage>
</organism>
<dbReference type="EMBL" id="MU007059">
    <property type="protein sequence ID" value="KAF2427542.1"/>
    <property type="molecule type" value="Genomic_DNA"/>
</dbReference>
<evidence type="ECO:0000313" key="2">
    <source>
        <dbReference type="EMBL" id="KAF2427542.1"/>
    </source>
</evidence>
<feature type="compositionally biased region" description="Basic and acidic residues" evidence="1">
    <location>
        <begin position="126"/>
        <end position="142"/>
    </location>
</feature>
<feature type="compositionally biased region" description="Acidic residues" evidence="1">
    <location>
        <begin position="115"/>
        <end position="125"/>
    </location>
</feature>
<name>A0A9P4NMA1_9PEZI</name>
<dbReference type="Proteomes" id="UP000800235">
    <property type="component" value="Unassembled WGS sequence"/>
</dbReference>
<gene>
    <name evidence="2" type="ORF">EJ08DRAFT_699526</name>
</gene>
<reference evidence="2" key="1">
    <citation type="journal article" date="2020" name="Stud. Mycol.">
        <title>101 Dothideomycetes genomes: a test case for predicting lifestyles and emergence of pathogens.</title>
        <authorList>
            <person name="Haridas S."/>
            <person name="Albert R."/>
            <person name="Binder M."/>
            <person name="Bloem J."/>
            <person name="Labutti K."/>
            <person name="Salamov A."/>
            <person name="Andreopoulos B."/>
            <person name="Baker S."/>
            <person name="Barry K."/>
            <person name="Bills G."/>
            <person name="Bluhm B."/>
            <person name="Cannon C."/>
            <person name="Castanera R."/>
            <person name="Culley D."/>
            <person name="Daum C."/>
            <person name="Ezra D."/>
            <person name="Gonzalez J."/>
            <person name="Henrissat B."/>
            <person name="Kuo A."/>
            <person name="Liang C."/>
            <person name="Lipzen A."/>
            <person name="Lutzoni F."/>
            <person name="Magnuson J."/>
            <person name="Mondo S."/>
            <person name="Nolan M."/>
            <person name="Ohm R."/>
            <person name="Pangilinan J."/>
            <person name="Park H.-J."/>
            <person name="Ramirez L."/>
            <person name="Alfaro M."/>
            <person name="Sun H."/>
            <person name="Tritt A."/>
            <person name="Yoshinaga Y."/>
            <person name="Zwiers L.-H."/>
            <person name="Turgeon B."/>
            <person name="Goodwin S."/>
            <person name="Spatafora J."/>
            <person name="Crous P."/>
            <person name="Grigoriev I."/>
        </authorList>
    </citation>
    <scope>NUCLEOTIDE SEQUENCE</scope>
    <source>
        <strain evidence="2">CBS 130266</strain>
    </source>
</reference>
<proteinExistence type="predicted"/>
<keyword evidence="3" id="KW-1185">Reference proteome</keyword>
<dbReference type="AlphaFoldDB" id="A0A9P4NMA1"/>
<comment type="caution">
    <text evidence="2">The sequence shown here is derived from an EMBL/GenBank/DDBJ whole genome shotgun (WGS) entry which is preliminary data.</text>
</comment>
<evidence type="ECO:0000256" key="1">
    <source>
        <dbReference type="SAM" id="MobiDB-lite"/>
    </source>
</evidence>
<evidence type="ECO:0000313" key="3">
    <source>
        <dbReference type="Proteomes" id="UP000800235"/>
    </source>
</evidence>